<dbReference type="Gene3D" id="3.30.1540.10">
    <property type="entry name" value="formyl-coa transferase, domain 3"/>
    <property type="match status" value="1"/>
</dbReference>
<dbReference type="InterPro" id="IPR050483">
    <property type="entry name" value="CoA-transferase_III_domain"/>
</dbReference>
<comment type="caution">
    <text evidence="2">The sequence shown here is derived from an EMBL/GenBank/DDBJ whole genome shotgun (WGS) entry which is preliminary data.</text>
</comment>
<evidence type="ECO:0000313" key="3">
    <source>
        <dbReference type="Proteomes" id="UP000673394"/>
    </source>
</evidence>
<keyword evidence="3" id="KW-1185">Reference proteome</keyword>
<dbReference type="EMBL" id="JAGKSP010000005">
    <property type="protein sequence ID" value="MBP3963841.1"/>
    <property type="molecule type" value="Genomic_DNA"/>
</dbReference>
<dbReference type="Proteomes" id="UP000673394">
    <property type="component" value="Unassembled WGS sequence"/>
</dbReference>
<dbReference type="SUPFAM" id="SSF89796">
    <property type="entry name" value="CoA-transferase family III (CaiB/BaiF)"/>
    <property type="match status" value="1"/>
</dbReference>
<reference evidence="2 3" key="1">
    <citation type="submission" date="2021-04" db="EMBL/GenBank/DDBJ databases">
        <title>Paenibacillus sp. DLE-14 whole genome sequence.</title>
        <authorList>
            <person name="Ham Y.J."/>
        </authorList>
    </citation>
    <scope>NUCLEOTIDE SEQUENCE [LARGE SCALE GENOMIC DNA]</scope>
    <source>
        <strain evidence="2 3">DLE-14</strain>
    </source>
</reference>
<evidence type="ECO:0000313" key="2">
    <source>
        <dbReference type="EMBL" id="MBP3963841.1"/>
    </source>
</evidence>
<keyword evidence="1 2" id="KW-0808">Transferase</keyword>
<evidence type="ECO:0000256" key="1">
    <source>
        <dbReference type="ARBA" id="ARBA00022679"/>
    </source>
</evidence>
<dbReference type="InterPro" id="IPR003673">
    <property type="entry name" value="CoA-Trfase_fam_III"/>
</dbReference>
<dbReference type="Gene3D" id="3.40.50.10540">
    <property type="entry name" value="Crotonobetainyl-coa:carnitine coa-transferase, domain 1"/>
    <property type="match status" value="1"/>
</dbReference>
<dbReference type="InterPro" id="IPR044855">
    <property type="entry name" value="CoA-Trfase_III_dom3_sf"/>
</dbReference>
<dbReference type="InterPro" id="IPR023606">
    <property type="entry name" value="CoA-Trfase_III_dom_1_sf"/>
</dbReference>
<proteinExistence type="predicted"/>
<protein>
    <submittedName>
        <fullName evidence="2">CoA transferase</fullName>
    </submittedName>
</protein>
<organism evidence="2 3">
    <name type="scientific">Paenibacillus lignilyticus</name>
    <dbReference type="NCBI Taxonomy" id="1172615"/>
    <lineage>
        <taxon>Bacteria</taxon>
        <taxon>Bacillati</taxon>
        <taxon>Bacillota</taxon>
        <taxon>Bacilli</taxon>
        <taxon>Bacillales</taxon>
        <taxon>Paenibacillaceae</taxon>
        <taxon>Paenibacillus</taxon>
    </lineage>
</organism>
<dbReference type="GO" id="GO:0016740">
    <property type="term" value="F:transferase activity"/>
    <property type="evidence" value="ECO:0007669"/>
    <property type="project" value="UniProtKB-KW"/>
</dbReference>
<dbReference type="Pfam" id="PF02515">
    <property type="entry name" value="CoA_transf_3"/>
    <property type="match status" value="1"/>
</dbReference>
<sequence length="388" mass="42147">MHQRPLEGMLVLDFGQFLSAPSAALRLADLGARVIKVERAGSGDICRRLYISNMELDGDSTLFHSINRNKESFAADLRDPADAAEVHALIRQADVFIQNFRPGVMERLGLHYEAVKAINPAIVYGEITGYGNEGPWAGKPGQDLLVQSMSGLTNEGGTRCGAPPMTLGLAVTDMIAGAHLVQGVLSCLVRRGLTGVGARVEVSLLESALDLQVDSLTAYMNRDDDKAHSQFQPYSRLLPQRQSMPEAQSSCFPMPDNGIYATSDGYVTVQPREQEAAIADHESHDANAANPASLLLATNTKTTQQLSAALEPAGYEVAQVLNWRQLLEEEHFKRLNMVQSITRGNGTTMRTTCCPIRIDGMQFRSEKGSPKVGEDTAAIRKQLIGPTI</sequence>
<name>A0ABS5CCX0_9BACL</name>
<dbReference type="PANTHER" id="PTHR48207:SF4">
    <property type="entry name" value="BLL6097 PROTEIN"/>
    <property type="match status" value="1"/>
</dbReference>
<gene>
    <name evidence="2" type="ORF">I8J30_14080</name>
</gene>
<dbReference type="PANTHER" id="PTHR48207">
    <property type="entry name" value="SUCCINATE--HYDROXYMETHYLGLUTARATE COA-TRANSFERASE"/>
    <property type="match status" value="1"/>
</dbReference>
<accession>A0ABS5CCX0</accession>